<organism evidence="4">
    <name type="scientific">Leptocylindrus danicus</name>
    <dbReference type="NCBI Taxonomy" id="163516"/>
    <lineage>
        <taxon>Eukaryota</taxon>
        <taxon>Sar</taxon>
        <taxon>Stramenopiles</taxon>
        <taxon>Ochrophyta</taxon>
        <taxon>Bacillariophyta</taxon>
        <taxon>Coscinodiscophyceae</taxon>
        <taxon>Chaetocerotophycidae</taxon>
        <taxon>Leptocylindrales</taxon>
        <taxon>Leptocylindraceae</taxon>
        <taxon>Leptocylindrus</taxon>
    </lineage>
</organism>
<keyword evidence="2" id="KW-1133">Transmembrane helix</keyword>
<keyword evidence="2" id="KW-0812">Transmembrane</keyword>
<evidence type="ECO:0000259" key="3">
    <source>
        <dbReference type="Pfam" id="PF22422"/>
    </source>
</evidence>
<sequence>MDTTEGLLAARVFAKSGNSTAAWEIVRGIFSAQGENGFIPKYRYAYSNGTLSSEGDWLAGSSYPNYPIFGTPPADYLPADSTNTKGSGMLAATPLLSSIVLDIFYLSPQLDQDEDVLEDVTFYLYKWHEFLHEKRSGQYNIIHPWESMMQLDSPIWEVALADVIDLVNQSHYHKDIPQEVKNADDYPGDEVYLAELYLLDCLSNVNGGVDDAHLNKVCPFGMVDVGFASMHYQADLDLLQISDMLDDMNKRNYLSGSQRDHISSWIAQSSNTLESMWHTSAYIPTYSSLTNSNSSVKVDVPVADNFLPLWRGWDGYVESKSDEDTHVGGFQDVEGGERLDLLSFQMLEGKDSESMHAFGCGSSLMLRSYSCNYDADAENNPSVISPMLNYFVYNGLESNGALSISHYIRNTTLNILCGLIPNSDVSSVDEDCPASLSFVKRYDAKTGDARIAKGDEVCGTTSTVAAAVSYDMLVKDELYSYDPGIPIASVWVTVLIVAELIVAAIIMISCVLLSVNLFRRVRHDDEGQLLRMIKESRFEDRWGMRNDEAGLIYGEEYNAFDTSSRAPPTDDLGARTPSELLSRSNPSTPANRGDDLSLTVDDNPVTGEPVSWTEMARTYVNWINPFGGGGREYTGYVRQSEHARVV</sequence>
<dbReference type="InterPro" id="IPR008928">
    <property type="entry name" value="6-hairpin_glycosidase_sf"/>
</dbReference>
<dbReference type="GO" id="GO:0005975">
    <property type="term" value="P:carbohydrate metabolic process"/>
    <property type="evidence" value="ECO:0007669"/>
    <property type="project" value="InterPro"/>
</dbReference>
<feature type="transmembrane region" description="Helical" evidence="2">
    <location>
        <begin position="490"/>
        <end position="513"/>
    </location>
</feature>
<dbReference type="SUPFAM" id="SSF48208">
    <property type="entry name" value="Six-hairpin glycosidases"/>
    <property type="match status" value="1"/>
</dbReference>
<protein>
    <recommendedName>
        <fullName evidence="3">Mannosylglycerate hydrolase MGH1-like glycoside hydrolase domain-containing protein</fullName>
    </recommendedName>
</protein>
<evidence type="ECO:0000313" key="4">
    <source>
        <dbReference type="EMBL" id="CAD9560176.1"/>
    </source>
</evidence>
<dbReference type="Pfam" id="PF22422">
    <property type="entry name" value="MGH1-like_GH"/>
    <property type="match status" value="1"/>
</dbReference>
<dbReference type="EMBL" id="HBGY01003969">
    <property type="protein sequence ID" value="CAD9560176.1"/>
    <property type="molecule type" value="Transcribed_RNA"/>
</dbReference>
<feature type="compositionally biased region" description="Polar residues" evidence="1">
    <location>
        <begin position="579"/>
        <end position="590"/>
    </location>
</feature>
<proteinExistence type="predicted"/>
<evidence type="ECO:0000256" key="1">
    <source>
        <dbReference type="SAM" id="MobiDB-lite"/>
    </source>
</evidence>
<dbReference type="AlphaFoldDB" id="A0A7S2JYS2"/>
<dbReference type="InterPro" id="IPR054491">
    <property type="entry name" value="MGH1-like_GH"/>
</dbReference>
<keyword evidence="2" id="KW-0472">Membrane</keyword>
<feature type="domain" description="Mannosylglycerate hydrolase MGH1-like glycoside hydrolase" evidence="3">
    <location>
        <begin position="18"/>
        <end position="280"/>
    </location>
</feature>
<feature type="region of interest" description="Disordered" evidence="1">
    <location>
        <begin position="562"/>
        <end position="604"/>
    </location>
</feature>
<gene>
    <name evidence="4" type="ORF">LDAN0321_LOCUS2421</name>
</gene>
<dbReference type="Gene3D" id="1.50.10.10">
    <property type="match status" value="1"/>
</dbReference>
<name>A0A7S2JYS2_9STRA</name>
<evidence type="ECO:0000256" key="2">
    <source>
        <dbReference type="SAM" id="Phobius"/>
    </source>
</evidence>
<dbReference type="InterPro" id="IPR012341">
    <property type="entry name" value="6hp_glycosidase-like_sf"/>
</dbReference>
<accession>A0A7S2JYS2</accession>
<reference evidence="4" key="1">
    <citation type="submission" date="2021-01" db="EMBL/GenBank/DDBJ databases">
        <authorList>
            <person name="Corre E."/>
            <person name="Pelletier E."/>
            <person name="Niang G."/>
            <person name="Scheremetjew M."/>
            <person name="Finn R."/>
            <person name="Kale V."/>
            <person name="Holt S."/>
            <person name="Cochrane G."/>
            <person name="Meng A."/>
            <person name="Brown T."/>
            <person name="Cohen L."/>
        </authorList>
    </citation>
    <scope>NUCLEOTIDE SEQUENCE</scope>
    <source>
        <strain evidence="4">B650</strain>
    </source>
</reference>